<proteinExistence type="predicted"/>
<feature type="transmembrane region" description="Helical" evidence="1">
    <location>
        <begin position="12"/>
        <end position="33"/>
    </location>
</feature>
<name>A0ABX2J037_9RHOB</name>
<organism evidence="2 3">
    <name type="scientific">Parasulfitobacter algicola</name>
    <dbReference type="NCBI Taxonomy" id="2614809"/>
    <lineage>
        <taxon>Bacteria</taxon>
        <taxon>Pseudomonadati</taxon>
        <taxon>Pseudomonadota</taxon>
        <taxon>Alphaproteobacteria</taxon>
        <taxon>Rhodobacterales</taxon>
        <taxon>Roseobacteraceae</taxon>
        <taxon>Parasulfitobacter</taxon>
    </lineage>
</organism>
<dbReference type="RefSeq" id="WP_174139523.1">
    <property type="nucleotide sequence ID" value="NZ_JABUFE010000012.1"/>
</dbReference>
<accession>A0ABX2J037</accession>
<keyword evidence="1" id="KW-1133">Transmembrane helix</keyword>
<evidence type="ECO:0000313" key="2">
    <source>
        <dbReference type="EMBL" id="NSX56368.1"/>
    </source>
</evidence>
<comment type="caution">
    <text evidence="2">The sequence shown here is derived from an EMBL/GenBank/DDBJ whole genome shotgun (WGS) entry which is preliminary data.</text>
</comment>
<sequence length="62" mass="6260">MSDTNQKSGSNSVLAFLVGALIVAVIGLAWFVYSGEQDDGLSITVEGVDGAAEAVEDAVTGN</sequence>
<dbReference type="Proteomes" id="UP000777935">
    <property type="component" value="Unassembled WGS sequence"/>
</dbReference>
<evidence type="ECO:0000313" key="3">
    <source>
        <dbReference type="Proteomes" id="UP000777935"/>
    </source>
</evidence>
<dbReference type="EMBL" id="JABUFE010000012">
    <property type="protein sequence ID" value="NSX56368.1"/>
    <property type="molecule type" value="Genomic_DNA"/>
</dbReference>
<gene>
    <name evidence="2" type="ORF">HRQ87_16380</name>
</gene>
<reference evidence="2 3" key="1">
    <citation type="submission" date="2020-06" db="EMBL/GenBank/DDBJ databases">
        <title>Sulfitobacter algicola sp. nov., isolated from green algae.</title>
        <authorList>
            <person name="Wang C."/>
        </authorList>
    </citation>
    <scope>NUCLEOTIDE SEQUENCE [LARGE SCALE GENOMIC DNA]</scope>
    <source>
        <strain evidence="2 3">1151</strain>
    </source>
</reference>
<protein>
    <submittedName>
        <fullName evidence="2">Uncharacterized protein</fullName>
    </submittedName>
</protein>
<keyword evidence="1" id="KW-0472">Membrane</keyword>
<keyword evidence="1" id="KW-0812">Transmembrane</keyword>
<evidence type="ECO:0000256" key="1">
    <source>
        <dbReference type="SAM" id="Phobius"/>
    </source>
</evidence>
<keyword evidence="3" id="KW-1185">Reference proteome</keyword>